<evidence type="ECO:0000256" key="2">
    <source>
        <dbReference type="SAM" id="Phobius"/>
    </source>
</evidence>
<accession>A0A915HS78</accession>
<dbReference type="WBParaSite" id="nRc.2.0.1.t04381-RA">
    <property type="protein sequence ID" value="nRc.2.0.1.t04381-RA"/>
    <property type="gene ID" value="nRc.2.0.1.g04381"/>
</dbReference>
<keyword evidence="2" id="KW-0812">Transmembrane</keyword>
<feature type="transmembrane region" description="Helical" evidence="2">
    <location>
        <begin position="41"/>
        <end position="65"/>
    </location>
</feature>
<evidence type="ECO:0000313" key="3">
    <source>
        <dbReference type="Proteomes" id="UP000887565"/>
    </source>
</evidence>
<name>A0A915HS78_ROMCU</name>
<keyword evidence="2" id="KW-0472">Membrane</keyword>
<feature type="compositionally biased region" description="Basic and acidic residues" evidence="1">
    <location>
        <begin position="235"/>
        <end position="259"/>
    </location>
</feature>
<sequence length="287" mass="32299">MSFDPVKLQDQSSGVLPDSDKGASIRCEHYQDNVAGKAEKYVYRLLIVILVVCFLLVILLLFVILNYCCNRKNRRVSEYQSVSTLKTNGNGDKDAVFQSASTPKVEVYKKQAKPPPPPSLPSVIVDPFGKNTDSMQQQSRSNGDGTSGRQRNNQQRQEQATVLTDIESGTGDESDAVQATRDRNCAGTQRFVDSRRTATNNNVTVDRFGSKILPFEPSPMEESFENVPRPIPITYHDRSEIGSSTERRPLVTSRSKPEEQKARLVYYKSEASRSEKFNEHAEYDDDY</sequence>
<evidence type="ECO:0000256" key="1">
    <source>
        <dbReference type="SAM" id="MobiDB-lite"/>
    </source>
</evidence>
<dbReference type="Proteomes" id="UP000887565">
    <property type="component" value="Unplaced"/>
</dbReference>
<protein>
    <submittedName>
        <fullName evidence="4">Uncharacterized protein</fullName>
    </submittedName>
</protein>
<feature type="compositionally biased region" description="Low complexity" evidence="1">
    <location>
        <begin position="149"/>
        <end position="159"/>
    </location>
</feature>
<feature type="compositionally biased region" description="Polar residues" evidence="1">
    <location>
        <begin position="131"/>
        <end position="148"/>
    </location>
</feature>
<keyword evidence="3" id="KW-1185">Reference proteome</keyword>
<keyword evidence="2" id="KW-1133">Transmembrane helix</keyword>
<feature type="region of interest" description="Disordered" evidence="1">
    <location>
        <begin position="214"/>
        <end position="259"/>
    </location>
</feature>
<evidence type="ECO:0000313" key="4">
    <source>
        <dbReference type="WBParaSite" id="nRc.2.0.1.t04381-RA"/>
    </source>
</evidence>
<proteinExistence type="predicted"/>
<organism evidence="3 4">
    <name type="scientific">Romanomermis culicivorax</name>
    <name type="common">Nematode worm</name>
    <dbReference type="NCBI Taxonomy" id="13658"/>
    <lineage>
        <taxon>Eukaryota</taxon>
        <taxon>Metazoa</taxon>
        <taxon>Ecdysozoa</taxon>
        <taxon>Nematoda</taxon>
        <taxon>Enoplea</taxon>
        <taxon>Dorylaimia</taxon>
        <taxon>Mermithida</taxon>
        <taxon>Mermithoidea</taxon>
        <taxon>Mermithidae</taxon>
        <taxon>Romanomermis</taxon>
    </lineage>
</organism>
<reference evidence="4" key="1">
    <citation type="submission" date="2022-11" db="UniProtKB">
        <authorList>
            <consortium name="WormBaseParasite"/>
        </authorList>
    </citation>
    <scope>IDENTIFICATION</scope>
</reference>
<feature type="region of interest" description="Disordered" evidence="1">
    <location>
        <begin position="106"/>
        <end position="177"/>
    </location>
</feature>
<feature type="region of interest" description="Disordered" evidence="1">
    <location>
        <begin position="1"/>
        <end position="20"/>
    </location>
</feature>
<dbReference type="AlphaFoldDB" id="A0A915HS78"/>